<gene>
    <name evidence="3" type="ORF">BN9_053450</name>
</gene>
<feature type="region of interest" description="Disordered" evidence="1">
    <location>
        <begin position="1"/>
        <end position="56"/>
    </location>
</feature>
<feature type="compositionally biased region" description="Polar residues" evidence="1">
    <location>
        <begin position="1"/>
        <end position="10"/>
    </location>
</feature>
<dbReference type="Pfam" id="PF03399">
    <property type="entry name" value="SAC3_GANP"/>
    <property type="match status" value="1"/>
</dbReference>
<evidence type="ECO:0000313" key="3">
    <source>
        <dbReference type="EMBL" id="CCI44536.1"/>
    </source>
</evidence>
<proteinExistence type="predicted"/>
<name>A0A024GCP5_9STRA</name>
<comment type="caution">
    <text evidence="3">The sequence shown here is derived from an EMBL/GenBank/DDBJ whole genome shotgun (WGS) entry which is preliminary data.</text>
</comment>
<sequence length="589" mass="66125">MSAHSISSPGSHFPAKQKGTARPLFPPPPLRSSTISSIQHSSLANSVTRTDNSCQNQNGWKWSNGSAFLQEKATPPAPIRFNITRPNLLNTSRLNKAIASSSHAFATTQPLANSTQAQTKWPESLQDYVKRAFARCKGATDQAVTQNALKELITEAIAKNHLWTKDWIFEPLPRLVSDGNNVQSNVDKSSPAACTAAMKKSRFHPISTPLCANSRTPTMEQSSAIPILSTTNENLPISIAPTVNSVITKGNKRRKKNNKQKQAVVENLTPEESMRKTQRQQRFLKDQVEIAKQRIYTSMETKPSRVLNVEGDLDLEAMTIKGTCQKVEKEYLRLTSPPHPSTVRPENILRKALDLIQTKWKDGSCDYIYACSQLKSIRQDCTVQRLKNAFTVKVYESHARIALQSGDINEFNQCQTQLHELYEEAIPGEAIEFLAYRILYCIYVGLQAKKADSNTGTLGMYNVLCLLSPQLRQDKVVAHALHVREAVALNDYHQFFNLHSEAPNMSGYLMNAMVTTVRLRALRIMCKAYRPHLCLNFIKREFRIRGLEGRRFIKECGILLVNDKTGEKKLVDTKNSEIVSVLSDQSSLI</sequence>
<reference evidence="3 4" key="1">
    <citation type="submission" date="2012-05" db="EMBL/GenBank/DDBJ databases">
        <title>Recombination and specialization in a pathogen metapopulation.</title>
        <authorList>
            <person name="Gardiner A."/>
            <person name="Kemen E."/>
            <person name="Schultz-Larsen T."/>
            <person name="MacLean D."/>
            <person name="Van Oosterhout C."/>
            <person name="Jones J.D.G."/>
        </authorList>
    </citation>
    <scope>NUCLEOTIDE SEQUENCE [LARGE SCALE GENOMIC DNA]</scope>
    <source>
        <strain evidence="3 4">Ac Nc2</strain>
    </source>
</reference>
<evidence type="ECO:0000259" key="2">
    <source>
        <dbReference type="Pfam" id="PF03399"/>
    </source>
</evidence>
<dbReference type="Proteomes" id="UP000053237">
    <property type="component" value="Unassembled WGS sequence"/>
</dbReference>
<dbReference type="InterPro" id="IPR005062">
    <property type="entry name" value="SAC3/GANP/THP3_conserved"/>
</dbReference>
<dbReference type="OrthoDB" id="199574at2759"/>
<dbReference type="EMBL" id="CAIX01000072">
    <property type="protein sequence ID" value="CCI44536.1"/>
    <property type="molecule type" value="Genomic_DNA"/>
</dbReference>
<feature type="compositionally biased region" description="Polar residues" evidence="1">
    <location>
        <begin position="43"/>
        <end position="56"/>
    </location>
</feature>
<dbReference type="InterPro" id="IPR045107">
    <property type="entry name" value="SAC3/GANP/THP3"/>
</dbReference>
<protein>
    <recommendedName>
        <fullName evidence="2">SAC3/GANP/THP3 conserved domain-containing protein</fullName>
    </recommendedName>
</protein>
<dbReference type="GO" id="GO:0005634">
    <property type="term" value="C:nucleus"/>
    <property type="evidence" value="ECO:0007669"/>
    <property type="project" value="TreeGrafter"/>
</dbReference>
<keyword evidence="4" id="KW-1185">Reference proteome</keyword>
<dbReference type="PANTHER" id="PTHR12436">
    <property type="entry name" value="80 KDA MCM3-ASSOCIATED PROTEIN"/>
    <property type="match status" value="1"/>
</dbReference>
<evidence type="ECO:0000313" key="4">
    <source>
        <dbReference type="Proteomes" id="UP000053237"/>
    </source>
</evidence>
<dbReference type="InParanoid" id="A0A024GCP5"/>
<feature type="domain" description="SAC3/GANP/THP3 conserved" evidence="2">
    <location>
        <begin position="324"/>
        <end position="532"/>
    </location>
</feature>
<dbReference type="Gene3D" id="1.25.40.990">
    <property type="match status" value="1"/>
</dbReference>
<dbReference type="AlphaFoldDB" id="A0A024GCP5"/>
<evidence type="ECO:0000256" key="1">
    <source>
        <dbReference type="SAM" id="MobiDB-lite"/>
    </source>
</evidence>
<accession>A0A024GCP5</accession>
<organism evidence="3 4">
    <name type="scientific">Albugo candida</name>
    <dbReference type="NCBI Taxonomy" id="65357"/>
    <lineage>
        <taxon>Eukaryota</taxon>
        <taxon>Sar</taxon>
        <taxon>Stramenopiles</taxon>
        <taxon>Oomycota</taxon>
        <taxon>Peronosporomycetes</taxon>
        <taxon>Albuginales</taxon>
        <taxon>Albuginaceae</taxon>
        <taxon>Albugo</taxon>
    </lineage>
</organism>
<feature type="compositionally biased region" description="Low complexity" evidence="1">
    <location>
        <begin position="31"/>
        <end position="42"/>
    </location>
</feature>
<dbReference type="PANTHER" id="PTHR12436:SF4">
    <property type="entry name" value="LEUKOCYTE RECEPTOR CLUSTER MEMBER 8"/>
    <property type="match status" value="1"/>
</dbReference>